<evidence type="ECO:0000259" key="12">
    <source>
        <dbReference type="PROSITE" id="PS50011"/>
    </source>
</evidence>
<gene>
    <name evidence="13" type="ORF">WJX72_002988</name>
</gene>
<feature type="domain" description="Protein kinase" evidence="12">
    <location>
        <begin position="1"/>
        <end position="298"/>
    </location>
</feature>
<evidence type="ECO:0000256" key="11">
    <source>
        <dbReference type="SAM" id="MobiDB-lite"/>
    </source>
</evidence>
<evidence type="ECO:0000313" key="13">
    <source>
        <dbReference type="EMBL" id="KAK9812752.1"/>
    </source>
</evidence>
<evidence type="ECO:0000313" key="14">
    <source>
        <dbReference type="Proteomes" id="UP001489004"/>
    </source>
</evidence>
<dbReference type="AlphaFoldDB" id="A0AAW1PWH6"/>
<evidence type="ECO:0000256" key="8">
    <source>
        <dbReference type="ARBA" id="ARBA00047811"/>
    </source>
</evidence>
<keyword evidence="7" id="KW-0067">ATP-binding</keyword>
<evidence type="ECO:0000256" key="6">
    <source>
        <dbReference type="ARBA" id="ARBA00022777"/>
    </source>
</evidence>
<keyword evidence="4" id="KW-0808">Transferase</keyword>
<keyword evidence="6" id="KW-0418">Kinase</keyword>
<dbReference type="PROSITE" id="PS50011">
    <property type="entry name" value="PROTEIN_KINASE_DOM"/>
    <property type="match status" value="1"/>
</dbReference>
<reference evidence="13 14" key="1">
    <citation type="journal article" date="2024" name="Nat. Commun.">
        <title>Phylogenomics reveals the evolutionary origins of lichenization in chlorophyte algae.</title>
        <authorList>
            <person name="Puginier C."/>
            <person name="Libourel C."/>
            <person name="Otte J."/>
            <person name="Skaloud P."/>
            <person name="Haon M."/>
            <person name="Grisel S."/>
            <person name="Petersen M."/>
            <person name="Berrin J.G."/>
            <person name="Delaux P.M."/>
            <person name="Dal Grande F."/>
            <person name="Keller J."/>
        </authorList>
    </citation>
    <scope>NUCLEOTIDE SEQUENCE [LARGE SCALE GENOMIC DNA]</scope>
    <source>
        <strain evidence="13 14">SAG 2043</strain>
    </source>
</reference>
<keyword evidence="3" id="KW-0597">Phosphoprotein</keyword>
<comment type="similarity">
    <text evidence="1">Belongs to the protein kinase superfamily. CMGC Ser/Thr protein kinase family. CDC2/CDKX subfamily.</text>
</comment>
<dbReference type="InterPro" id="IPR011009">
    <property type="entry name" value="Kinase-like_dom_sf"/>
</dbReference>
<evidence type="ECO:0000256" key="9">
    <source>
        <dbReference type="ARBA" id="ARBA00048367"/>
    </source>
</evidence>
<evidence type="ECO:0000256" key="3">
    <source>
        <dbReference type="ARBA" id="ARBA00022553"/>
    </source>
</evidence>
<accession>A0AAW1PWH6</accession>
<evidence type="ECO:0000256" key="5">
    <source>
        <dbReference type="ARBA" id="ARBA00022741"/>
    </source>
</evidence>
<organism evidence="13 14">
    <name type="scientific">[Myrmecia] bisecta</name>
    <dbReference type="NCBI Taxonomy" id="41462"/>
    <lineage>
        <taxon>Eukaryota</taxon>
        <taxon>Viridiplantae</taxon>
        <taxon>Chlorophyta</taxon>
        <taxon>core chlorophytes</taxon>
        <taxon>Trebouxiophyceae</taxon>
        <taxon>Trebouxiales</taxon>
        <taxon>Trebouxiaceae</taxon>
        <taxon>Myrmecia</taxon>
    </lineage>
</organism>
<dbReference type="Pfam" id="PF00069">
    <property type="entry name" value="Pkinase"/>
    <property type="match status" value="1"/>
</dbReference>
<evidence type="ECO:0000256" key="4">
    <source>
        <dbReference type="ARBA" id="ARBA00022679"/>
    </source>
</evidence>
<evidence type="ECO:0000256" key="10">
    <source>
        <dbReference type="ARBA" id="ARBA00049280"/>
    </source>
</evidence>
<protein>
    <recommendedName>
        <fullName evidence="12">Protein kinase domain-containing protein</fullName>
    </recommendedName>
</protein>
<dbReference type="GO" id="GO:0005524">
    <property type="term" value="F:ATP binding"/>
    <property type="evidence" value="ECO:0007669"/>
    <property type="project" value="UniProtKB-KW"/>
</dbReference>
<dbReference type="GO" id="GO:0004693">
    <property type="term" value="F:cyclin-dependent protein serine/threonine kinase activity"/>
    <property type="evidence" value="ECO:0007669"/>
    <property type="project" value="UniProtKB-EC"/>
</dbReference>
<dbReference type="InterPro" id="IPR050108">
    <property type="entry name" value="CDK"/>
</dbReference>
<dbReference type="GO" id="GO:0008353">
    <property type="term" value="F:RNA polymerase II CTD heptapeptide repeat kinase activity"/>
    <property type="evidence" value="ECO:0007669"/>
    <property type="project" value="UniProtKB-EC"/>
</dbReference>
<keyword evidence="2" id="KW-0723">Serine/threonine-protein kinase</keyword>
<keyword evidence="14" id="KW-1185">Reference proteome</keyword>
<dbReference type="PROSITE" id="PS00108">
    <property type="entry name" value="PROTEIN_KINASE_ST"/>
    <property type="match status" value="1"/>
</dbReference>
<dbReference type="Gene3D" id="3.30.200.20">
    <property type="entry name" value="Phosphorylase Kinase, domain 1"/>
    <property type="match status" value="1"/>
</dbReference>
<dbReference type="GO" id="GO:0016592">
    <property type="term" value="C:mediator complex"/>
    <property type="evidence" value="ECO:0007669"/>
    <property type="project" value="TreeGrafter"/>
</dbReference>
<sequence length="398" mass="44994">MLAVKTFKPGKEGDGVSPTAIREIMLLREISHENIVRLDSVHLNRQEPCLSLAFDYAEHDLYEMIKFHRDKVHGPIDLYTVKSLMWQVLNGLSVMHQNWIIHRDMKPSNVLVMGEGEEQGRVKIADFGLARFFQAPLRPLSDNGVVVTIWYRSPELLLGAKHYTVAVDMWAAGCIFAELLTLRPLFQGEEKKQPGNAFQADQLDKIFRILGHPNTQAWPELENLQHWRDNTENVRVRKTWHPEAHVGQEQRLEEYLAEHSGLRRALRGSPAVDLLMRMVDYNPLTRITAAEALEHEWFRQDPLFGANSFVHRGRAVVQYPRRVKYSSTAPNVPVHPTTSTAAEAGGTQSAIPSQGVITGSSRGGETAAGVPARVRSRPDLEKFVKPGKRKHDFGPGFR</sequence>
<dbReference type="InterPro" id="IPR000719">
    <property type="entry name" value="Prot_kinase_dom"/>
</dbReference>
<dbReference type="SMART" id="SM00220">
    <property type="entry name" value="S_TKc"/>
    <property type="match status" value="1"/>
</dbReference>
<evidence type="ECO:0000256" key="1">
    <source>
        <dbReference type="ARBA" id="ARBA00006485"/>
    </source>
</evidence>
<evidence type="ECO:0000256" key="2">
    <source>
        <dbReference type="ARBA" id="ARBA00022527"/>
    </source>
</evidence>
<feature type="region of interest" description="Disordered" evidence="11">
    <location>
        <begin position="328"/>
        <end position="350"/>
    </location>
</feature>
<comment type="catalytic activity">
    <reaction evidence="9">
        <text>L-seryl-[protein] + ATP = O-phospho-L-seryl-[protein] + ADP + H(+)</text>
        <dbReference type="Rhea" id="RHEA:17989"/>
        <dbReference type="Rhea" id="RHEA-COMP:9863"/>
        <dbReference type="Rhea" id="RHEA-COMP:11604"/>
        <dbReference type="ChEBI" id="CHEBI:15378"/>
        <dbReference type="ChEBI" id="CHEBI:29999"/>
        <dbReference type="ChEBI" id="CHEBI:30616"/>
        <dbReference type="ChEBI" id="CHEBI:83421"/>
        <dbReference type="ChEBI" id="CHEBI:456216"/>
        <dbReference type="EC" id="2.7.11.22"/>
    </reaction>
</comment>
<name>A0AAW1PWH6_9CHLO</name>
<comment type="catalytic activity">
    <reaction evidence="10">
        <text>[DNA-directed RNA polymerase] + ATP = phospho-[DNA-directed RNA polymerase] + ADP + H(+)</text>
        <dbReference type="Rhea" id="RHEA:10216"/>
        <dbReference type="Rhea" id="RHEA-COMP:11321"/>
        <dbReference type="Rhea" id="RHEA-COMP:11322"/>
        <dbReference type="ChEBI" id="CHEBI:15378"/>
        <dbReference type="ChEBI" id="CHEBI:30616"/>
        <dbReference type="ChEBI" id="CHEBI:43176"/>
        <dbReference type="ChEBI" id="CHEBI:68546"/>
        <dbReference type="ChEBI" id="CHEBI:456216"/>
        <dbReference type="EC" id="2.7.11.23"/>
    </reaction>
</comment>
<proteinExistence type="inferred from homology"/>
<dbReference type="PANTHER" id="PTHR24056:SF495">
    <property type="entry name" value="CYCLIN-DEPENDENT KINASE 8-RELATED"/>
    <property type="match status" value="1"/>
</dbReference>
<dbReference type="InterPro" id="IPR008271">
    <property type="entry name" value="Ser/Thr_kinase_AS"/>
</dbReference>
<dbReference type="EMBL" id="JALJOR010000008">
    <property type="protein sequence ID" value="KAK9812752.1"/>
    <property type="molecule type" value="Genomic_DNA"/>
</dbReference>
<dbReference type="Proteomes" id="UP001489004">
    <property type="component" value="Unassembled WGS sequence"/>
</dbReference>
<dbReference type="PANTHER" id="PTHR24056">
    <property type="entry name" value="CELL DIVISION PROTEIN KINASE"/>
    <property type="match status" value="1"/>
</dbReference>
<dbReference type="Gene3D" id="1.10.510.10">
    <property type="entry name" value="Transferase(Phosphotransferase) domain 1"/>
    <property type="match status" value="1"/>
</dbReference>
<comment type="catalytic activity">
    <reaction evidence="8">
        <text>L-threonyl-[protein] + ATP = O-phospho-L-threonyl-[protein] + ADP + H(+)</text>
        <dbReference type="Rhea" id="RHEA:46608"/>
        <dbReference type="Rhea" id="RHEA-COMP:11060"/>
        <dbReference type="Rhea" id="RHEA-COMP:11605"/>
        <dbReference type="ChEBI" id="CHEBI:15378"/>
        <dbReference type="ChEBI" id="CHEBI:30013"/>
        <dbReference type="ChEBI" id="CHEBI:30616"/>
        <dbReference type="ChEBI" id="CHEBI:61977"/>
        <dbReference type="ChEBI" id="CHEBI:456216"/>
        <dbReference type="EC" id="2.7.11.22"/>
    </reaction>
</comment>
<comment type="caution">
    <text evidence="13">The sequence shown here is derived from an EMBL/GenBank/DDBJ whole genome shotgun (WGS) entry which is preliminary data.</text>
</comment>
<evidence type="ECO:0000256" key="7">
    <source>
        <dbReference type="ARBA" id="ARBA00022840"/>
    </source>
</evidence>
<dbReference type="FunFam" id="1.10.510.10:FF:000374">
    <property type="entry name" value="Putative cyclin-dependent kinase E-1"/>
    <property type="match status" value="1"/>
</dbReference>
<dbReference type="SUPFAM" id="SSF56112">
    <property type="entry name" value="Protein kinase-like (PK-like)"/>
    <property type="match status" value="1"/>
</dbReference>
<keyword evidence="5" id="KW-0547">Nucleotide-binding</keyword>